<dbReference type="Proteomes" id="UP000789920">
    <property type="component" value="Unassembled WGS sequence"/>
</dbReference>
<accession>A0ACA9NB28</accession>
<feature type="non-terminal residue" evidence="1">
    <location>
        <position position="1"/>
    </location>
</feature>
<evidence type="ECO:0000313" key="1">
    <source>
        <dbReference type="EMBL" id="CAG8646525.1"/>
    </source>
</evidence>
<organism evidence="1 2">
    <name type="scientific">Racocetra persica</name>
    <dbReference type="NCBI Taxonomy" id="160502"/>
    <lineage>
        <taxon>Eukaryota</taxon>
        <taxon>Fungi</taxon>
        <taxon>Fungi incertae sedis</taxon>
        <taxon>Mucoromycota</taxon>
        <taxon>Glomeromycotina</taxon>
        <taxon>Glomeromycetes</taxon>
        <taxon>Diversisporales</taxon>
        <taxon>Gigasporaceae</taxon>
        <taxon>Racocetra</taxon>
    </lineage>
</organism>
<keyword evidence="2" id="KW-1185">Reference proteome</keyword>
<evidence type="ECO:0000313" key="2">
    <source>
        <dbReference type="Proteomes" id="UP000789920"/>
    </source>
</evidence>
<proteinExistence type="predicted"/>
<reference evidence="1" key="1">
    <citation type="submission" date="2021-06" db="EMBL/GenBank/DDBJ databases">
        <authorList>
            <person name="Kallberg Y."/>
            <person name="Tangrot J."/>
            <person name="Rosling A."/>
        </authorList>
    </citation>
    <scope>NUCLEOTIDE SEQUENCE</scope>
    <source>
        <strain evidence="1">MA461A</strain>
    </source>
</reference>
<name>A0ACA9NB28_9GLOM</name>
<dbReference type="EMBL" id="CAJVQC010013252">
    <property type="protein sequence ID" value="CAG8646525.1"/>
    <property type="molecule type" value="Genomic_DNA"/>
</dbReference>
<comment type="caution">
    <text evidence="1">The sequence shown here is derived from an EMBL/GenBank/DDBJ whole genome shotgun (WGS) entry which is preliminary data.</text>
</comment>
<protein>
    <submittedName>
        <fullName evidence="1">14777_t:CDS:1</fullName>
    </submittedName>
</protein>
<sequence>INGFIPEGRGGHVATIFQNQIYFMGGARIIPSTNPIRSPTRVYNLSDQVFFLDLSSSFSTSNPPYVDLSETSARMTYGFEKGAAVVGGPANDNVYLVEGIQQDLSLLNKIDKNVTITSNQTLMYNELLKTWNVTNNTIFMYNLREKYWTIPKPIGVPPSIRRRSASTVIDKDGTKIYMFGGRADTSTGSPIFIIFNDLYTYDTILSKWETINVTENAPISRRPTSPVNMDEIAVFDTNSLKWSNKHAENASRIQPRVGHTATLSQDKTSIIIIGGTTASIIGLRITAYPIFILLDISTEPYKYSELNDSGERPRPLAYHTVNLYQNYMIVAFGNITDEVYESNNTSSTIYLLDMPCLKWVTTFIPNNTSCPPQTLLQPSPQSTPIGVIIGTTIAAIIFVVLLIAAILYIRRRRKSRKDILEIGPDQPRNELLD</sequence>
<gene>
    <name evidence="1" type="ORF">RPERSI_LOCUS7694</name>
</gene>